<dbReference type="SUPFAM" id="SSF51735">
    <property type="entry name" value="NAD(P)-binding Rossmann-fold domains"/>
    <property type="match status" value="1"/>
</dbReference>
<dbReference type="Proteomes" id="UP000626180">
    <property type="component" value="Unassembled WGS sequence"/>
</dbReference>
<comment type="similarity">
    <text evidence="2 6">Belongs to the dTDP-4-dehydrorhamnose reductase family.</text>
</comment>
<dbReference type="Pfam" id="PF04321">
    <property type="entry name" value="RmlD_sub_bind"/>
    <property type="match status" value="1"/>
</dbReference>
<dbReference type="UniPathway" id="UPA00124"/>
<dbReference type="AlphaFoldDB" id="A0A2X2CMN0"/>
<reference evidence="8 11" key="2">
    <citation type="submission" date="2020-10" db="EMBL/GenBank/DDBJ databases">
        <title>Genome sequences of Pseudomonas isolates.</title>
        <authorList>
            <person name="Wessels L."/>
            <person name="Reich F."/>
            <person name="Hammerl J."/>
        </authorList>
    </citation>
    <scope>NUCLEOTIDE SEQUENCE [LARGE SCALE GENOMIC DNA]</scope>
    <source>
        <strain evidence="8 11">20-MO00624-0</strain>
    </source>
</reference>
<comment type="cofactor">
    <cofactor evidence="6">
        <name>Mg(2+)</name>
        <dbReference type="ChEBI" id="CHEBI:18420"/>
    </cofactor>
    <text evidence="6">Binds 1 Mg(2+) ion per monomer.</text>
</comment>
<dbReference type="CDD" id="cd05254">
    <property type="entry name" value="dTDP_HR_like_SDR_e"/>
    <property type="match status" value="1"/>
</dbReference>
<protein>
    <recommendedName>
        <fullName evidence="4 6">dTDP-4-dehydrorhamnose reductase</fullName>
        <ecNumber evidence="3 6">1.1.1.133</ecNumber>
    </recommendedName>
</protein>
<dbReference type="GO" id="GO:0019305">
    <property type="term" value="P:dTDP-rhamnose biosynthetic process"/>
    <property type="evidence" value="ECO:0007669"/>
    <property type="project" value="UniProtKB-UniPathway"/>
</dbReference>
<comment type="catalytic activity">
    <reaction evidence="5 6">
        <text>dTDP-beta-L-rhamnose + NADP(+) = dTDP-4-dehydro-beta-L-rhamnose + NADPH + H(+)</text>
        <dbReference type="Rhea" id="RHEA:21796"/>
        <dbReference type="ChEBI" id="CHEBI:15378"/>
        <dbReference type="ChEBI" id="CHEBI:57510"/>
        <dbReference type="ChEBI" id="CHEBI:57783"/>
        <dbReference type="ChEBI" id="CHEBI:58349"/>
        <dbReference type="ChEBI" id="CHEBI:62830"/>
        <dbReference type="EC" id="1.1.1.133"/>
    </reaction>
</comment>
<dbReference type="PANTHER" id="PTHR10491:SF4">
    <property type="entry name" value="METHIONINE ADENOSYLTRANSFERASE 2 SUBUNIT BETA"/>
    <property type="match status" value="1"/>
</dbReference>
<dbReference type="Proteomes" id="UP000250443">
    <property type="component" value="Unassembled WGS sequence"/>
</dbReference>
<evidence type="ECO:0000313" key="10">
    <source>
        <dbReference type="Proteomes" id="UP000250443"/>
    </source>
</evidence>
<dbReference type="GO" id="GO:0008831">
    <property type="term" value="F:dTDP-4-dehydrorhamnose reductase activity"/>
    <property type="evidence" value="ECO:0007669"/>
    <property type="project" value="UniProtKB-EC"/>
</dbReference>
<comment type="function">
    <text evidence="6">Catalyzes the reduction of dTDP-6-deoxy-L-lyxo-4-hexulose to yield dTDP-L-rhamnose.</text>
</comment>
<dbReference type="EMBL" id="UAUF01000013">
    <property type="protein sequence ID" value="SPZ09427.1"/>
    <property type="molecule type" value="Genomic_DNA"/>
</dbReference>
<gene>
    <name evidence="9" type="primary">rfbD_2</name>
    <name evidence="8" type="synonym">rfbD</name>
    <name evidence="8" type="ORF">IRZ65_07265</name>
    <name evidence="9" type="ORF">NCTC11842_02996</name>
</gene>
<dbReference type="InterPro" id="IPR029903">
    <property type="entry name" value="RmlD-like-bd"/>
</dbReference>
<evidence type="ECO:0000256" key="5">
    <source>
        <dbReference type="ARBA" id="ARBA00048200"/>
    </source>
</evidence>
<dbReference type="InterPro" id="IPR005913">
    <property type="entry name" value="dTDP_dehydrorham_reduct"/>
</dbReference>
<keyword evidence="6 9" id="KW-0560">Oxidoreductase</keyword>
<reference evidence="9 10" key="1">
    <citation type="submission" date="2018-06" db="EMBL/GenBank/DDBJ databases">
        <authorList>
            <consortium name="Pathogen Informatics"/>
            <person name="Doyle S."/>
        </authorList>
    </citation>
    <scope>NUCLEOTIDE SEQUENCE [LARGE SCALE GENOMIC DNA]</scope>
    <source>
        <strain evidence="9 10">NCTC11842</strain>
    </source>
</reference>
<organism evidence="9 10">
    <name type="scientific">Pseudomonas luteola</name>
    <dbReference type="NCBI Taxonomy" id="47886"/>
    <lineage>
        <taxon>Bacteria</taxon>
        <taxon>Pseudomonadati</taxon>
        <taxon>Pseudomonadota</taxon>
        <taxon>Gammaproteobacteria</taxon>
        <taxon>Pseudomonadales</taxon>
        <taxon>Pseudomonadaceae</taxon>
        <taxon>Pseudomonas</taxon>
    </lineage>
</organism>
<dbReference type="GO" id="GO:0009243">
    <property type="term" value="P:O antigen biosynthetic process"/>
    <property type="evidence" value="ECO:0007669"/>
    <property type="project" value="UniProtKB-UniPathway"/>
</dbReference>
<evidence type="ECO:0000256" key="4">
    <source>
        <dbReference type="ARBA" id="ARBA00017099"/>
    </source>
</evidence>
<proteinExistence type="inferred from homology"/>
<feature type="domain" description="RmlD-like substrate binding" evidence="7">
    <location>
        <begin position="1"/>
        <end position="292"/>
    </location>
</feature>
<evidence type="ECO:0000313" key="8">
    <source>
        <dbReference type="EMBL" id="MBF8640475.1"/>
    </source>
</evidence>
<dbReference type="UniPathway" id="UPA00281"/>
<evidence type="ECO:0000313" key="9">
    <source>
        <dbReference type="EMBL" id="SPZ09427.1"/>
    </source>
</evidence>
<name>A0A2X2CMN0_PSELU</name>
<dbReference type="Gene3D" id="3.40.50.720">
    <property type="entry name" value="NAD(P)-binding Rossmann-like Domain"/>
    <property type="match status" value="1"/>
</dbReference>
<evidence type="ECO:0000259" key="7">
    <source>
        <dbReference type="Pfam" id="PF04321"/>
    </source>
</evidence>
<evidence type="ECO:0000256" key="2">
    <source>
        <dbReference type="ARBA" id="ARBA00010944"/>
    </source>
</evidence>
<dbReference type="NCBIfam" id="TIGR01214">
    <property type="entry name" value="rmlD"/>
    <property type="match status" value="1"/>
</dbReference>
<keyword evidence="6" id="KW-0521">NADP</keyword>
<comment type="pathway">
    <text evidence="1 6">Carbohydrate biosynthesis; dTDP-L-rhamnose biosynthesis.</text>
</comment>
<dbReference type="InterPro" id="IPR036291">
    <property type="entry name" value="NAD(P)-bd_dom_sf"/>
</dbReference>
<evidence type="ECO:0000256" key="3">
    <source>
        <dbReference type="ARBA" id="ARBA00012929"/>
    </source>
</evidence>
<dbReference type="EC" id="1.1.1.133" evidence="3 6"/>
<dbReference type="Gene3D" id="3.90.25.10">
    <property type="entry name" value="UDP-galactose 4-epimerase, domain 1"/>
    <property type="match status" value="1"/>
</dbReference>
<evidence type="ECO:0000313" key="11">
    <source>
        <dbReference type="Proteomes" id="UP000626180"/>
    </source>
</evidence>
<dbReference type="PANTHER" id="PTHR10491">
    <property type="entry name" value="DTDP-4-DEHYDRORHAMNOSE REDUCTASE"/>
    <property type="match status" value="1"/>
</dbReference>
<evidence type="ECO:0000256" key="1">
    <source>
        <dbReference type="ARBA" id="ARBA00004781"/>
    </source>
</evidence>
<accession>A0A2X2CMN0</accession>
<keyword evidence="11" id="KW-1185">Reference proteome</keyword>
<evidence type="ECO:0000256" key="6">
    <source>
        <dbReference type="RuleBase" id="RU364082"/>
    </source>
</evidence>
<dbReference type="RefSeq" id="WP_010797916.1">
    <property type="nucleotide sequence ID" value="NZ_CP053063.1"/>
</dbReference>
<dbReference type="EMBL" id="JADMCD010000003">
    <property type="protein sequence ID" value="MBF8640475.1"/>
    <property type="molecule type" value="Genomic_DNA"/>
</dbReference>
<sequence length="309" mass="33488">MRVMVAGGNGQVGQCLIDRLKRSDLAWEAHGRATLDIADERSVAEHLQRFKPSVLINAAAYTSVDKAEMEPDVAARANIKGPATLAKLCHEHGCSILHISTDYVFSGDASVPYTPDDPVGPSGVYGATKLEGEYRIQDACPNHVIMRTAWVFSEHGNNFMKTMLRLASERDKLQVVDDQQGTPTYAGHIADALLLVAHRIATIDDSQLFGLYHYGGSDAVTWCGFARYILDVALEKGIINKLPKVNGITTADFPTPARRPSYSVLDSTLLKKRFGVDPSDWKTGVNDSLDALIAATAAHAKNAPNQVSA</sequence>